<proteinExistence type="predicted"/>
<protein>
    <submittedName>
        <fullName evidence="1">Uncharacterized protein</fullName>
    </submittedName>
</protein>
<organism evidence="1 2">
    <name type="scientific">Jeotgalibacillus alimentarius</name>
    <dbReference type="NCBI Taxonomy" id="135826"/>
    <lineage>
        <taxon>Bacteria</taxon>
        <taxon>Bacillati</taxon>
        <taxon>Bacillota</taxon>
        <taxon>Bacilli</taxon>
        <taxon>Bacillales</taxon>
        <taxon>Caryophanaceae</taxon>
        <taxon>Jeotgalibacillus</taxon>
    </lineage>
</organism>
<dbReference type="EMBL" id="JXRQ01000024">
    <property type="protein sequence ID" value="KIL46968.1"/>
    <property type="molecule type" value="Genomic_DNA"/>
</dbReference>
<gene>
    <name evidence="1" type="ORF">KP77_25370</name>
</gene>
<name>A0A0C2VSL5_9BACL</name>
<dbReference type="Proteomes" id="UP000031950">
    <property type="component" value="Unassembled WGS sequence"/>
</dbReference>
<evidence type="ECO:0000313" key="1">
    <source>
        <dbReference type="EMBL" id="KIL46968.1"/>
    </source>
</evidence>
<sequence>MDPFLRKVLAEAERLAKDSTKYPELSKLIKQKGRSNVTQTSS</sequence>
<accession>A0A0C2VSL5</accession>
<reference evidence="1 2" key="1">
    <citation type="submission" date="2015-01" db="EMBL/GenBank/DDBJ databases">
        <title>Genome sequence of Jeotgalibacillus alimentarius.</title>
        <authorList>
            <person name="Goh K.M."/>
            <person name="Chan K.-G."/>
            <person name="Yaakop A.S."/>
            <person name="Ee R."/>
            <person name="Gan H.M."/>
            <person name="Chan C.S."/>
        </authorList>
    </citation>
    <scope>NUCLEOTIDE SEQUENCE [LARGE SCALE GENOMIC DNA]</scope>
    <source>
        <strain evidence="1 2">YKJ-13</strain>
    </source>
</reference>
<keyword evidence="2" id="KW-1185">Reference proteome</keyword>
<evidence type="ECO:0000313" key="2">
    <source>
        <dbReference type="Proteomes" id="UP000031950"/>
    </source>
</evidence>
<comment type="caution">
    <text evidence="1">The sequence shown here is derived from an EMBL/GenBank/DDBJ whole genome shotgun (WGS) entry which is preliminary data.</text>
</comment>
<dbReference type="AlphaFoldDB" id="A0A0C2VSL5"/>
<dbReference type="STRING" id="135826.KP77_25370"/>